<keyword evidence="1" id="KW-0812">Transmembrane</keyword>
<comment type="caution">
    <text evidence="2">The sequence shown here is derived from an EMBL/GenBank/DDBJ whole genome shotgun (WGS) entry which is preliminary data.</text>
</comment>
<keyword evidence="3" id="KW-1185">Reference proteome</keyword>
<proteinExistence type="predicted"/>
<keyword evidence="1" id="KW-1133">Transmembrane helix</keyword>
<accession>A0ABU9IEW0</accession>
<keyword evidence="1" id="KW-0472">Membrane</keyword>
<evidence type="ECO:0000313" key="3">
    <source>
        <dbReference type="Proteomes" id="UP001497045"/>
    </source>
</evidence>
<feature type="transmembrane region" description="Helical" evidence="1">
    <location>
        <begin position="12"/>
        <end position="28"/>
    </location>
</feature>
<feature type="transmembrane region" description="Helical" evidence="1">
    <location>
        <begin position="86"/>
        <end position="103"/>
    </location>
</feature>
<protein>
    <submittedName>
        <fullName evidence="2">DUF6691 family protein</fullName>
    </submittedName>
</protein>
<evidence type="ECO:0000256" key="1">
    <source>
        <dbReference type="SAM" id="Phobius"/>
    </source>
</evidence>
<evidence type="ECO:0000313" key="2">
    <source>
        <dbReference type="EMBL" id="MEL1250965.1"/>
    </source>
</evidence>
<reference evidence="2 3" key="1">
    <citation type="submission" date="2024-04" db="EMBL/GenBank/DDBJ databases">
        <title>Aurantiacibacter sp. DGU6 16S ribosomal RNA gene Genome sequencing and assembly.</title>
        <authorList>
            <person name="Park S."/>
        </authorList>
    </citation>
    <scope>NUCLEOTIDE SEQUENCE [LARGE SCALE GENOMIC DNA]</scope>
    <source>
        <strain evidence="2 3">DGU6</strain>
    </source>
</reference>
<feature type="transmembrane region" description="Helical" evidence="1">
    <location>
        <begin position="123"/>
        <end position="140"/>
    </location>
</feature>
<name>A0ABU9IEW0_9SPHN</name>
<organism evidence="2 3">
    <name type="scientific">Aurantiacibacter gilvus</name>
    <dbReference type="NCBI Taxonomy" id="3139141"/>
    <lineage>
        <taxon>Bacteria</taxon>
        <taxon>Pseudomonadati</taxon>
        <taxon>Pseudomonadota</taxon>
        <taxon>Alphaproteobacteria</taxon>
        <taxon>Sphingomonadales</taxon>
        <taxon>Erythrobacteraceae</taxon>
        <taxon>Aurantiacibacter</taxon>
    </lineage>
</organism>
<dbReference type="EMBL" id="JBBYHV010000001">
    <property type="protein sequence ID" value="MEL1250965.1"/>
    <property type="molecule type" value="Genomic_DNA"/>
</dbReference>
<dbReference type="InterPro" id="IPR046513">
    <property type="entry name" value="DUF6691"/>
</dbReference>
<dbReference type="Proteomes" id="UP001497045">
    <property type="component" value="Unassembled WGS sequence"/>
</dbReference>
<gene>
    <name evidence="2" type="ORF">AAEO60_09800</name>
</gene>
<dbReference type="Pfam" id="PF20398">
    <property type="entry name" value="DUF6691"/>
    <property type="match status" value="1"/>
</dbReference>
<sequence length="143" mass="15040">MSEGLIKTHLPPLASGLLFGAGLALGGMTDPARVRGFLDLFGDWDPTLAFVMGGAVIVMAIAWRFVPRMAHPLFSEKFALPDRNDLTPQLIGGAVLFGIGWGIAGLCPGPGFAVLGIAPKEALVFVACLLGGMLLHRLVFERG</sequence>
<feature type="transmembrane region" description="Helical" evidence="1">
    <location>
        <begin position="48"/>
        <end position="66"/>
    </location>
</feature>